<sequence length="533" mass="58256">MVSTLPDISELPRYATSLAKRLKELGYSSSGLHRVLGDDGLAALDRHEPAAVAFACNRFEHQTPNEHDRRLARAVRLLILREPQPRDMFVDTFVDSFFADALSAGVIVGEPDTDPEHFRIAIDIRPLHVGSSESSDFLVFSDADASMVDHSAGPDHVVGVGAASRSLLQATGTSRAGSVLDLGTGSGVQIMGQWGQVDSVTATDVSPRALLFAEATCAAADVVSTAESRTKVEFKQGSWFDPVRNQTFDRIIANPPFVVGPPTLRHVYRDSGMELDGATAKLVRGIPEHLAAHGQACVLGAWIHSDDQAWQARVASWIPDHGYRAWVLERDCVDPLHYVGTWIKDESLDPRSELGRSQSEAWIDYMDQAGVTGIGIGFIAMTPIDPEKNSEVVCEEFTQPYTGPLGPEIEEYFRRCAWLDARTPDEILDSRFSVRPGLALEKVSLAEPEADSTFTDVVTRVTRTDGPRFSHEIDDDVLRILRGLNSNGLSARDVCEIAELVTPTTEAQNLADQFLPILVDAIRHGLVIPGDLE</sequence>
<dbReference type="SUPFAM" id="SSF53335">
    <property type="entry name" value="S-adenosyl-L-methionine-dependent methyltransferases"/>
    <property type="match status" value="1"/>
</dbReference>
<keyword evidence="4" id="KW-0808">Transferase</keyword>
<name>A0A2W5UM17_9CORY</name>
<dbReference type="GO" id="GO:0008757">
    <property type="term" value="F:S-adenosylmethionine-dependent methyltransferase activity"/>
    <property type="evidence" value="ECO:0007669"/>
    <property type="project" value="UniProtKB-ARBA"/>
</dbReference>
<dbReference type="InterPro" id="IPR055487">
    <property type="entry name" value="DUF7059"/>
</dbReference>
<dbReference type="RefSeq" id="WP_303735094.1">
    <property type="nucleotide sequence ID" value="NZ_CAKZHK010000009.1"/>
</dbReference>
<feature type="domain" description="DUF7782" evidence="3">
    <location>
        <begin position="410"/>
        <end position="529"/>
    </location>
</feature>
<dbReference type="InterPro" id="IPR029063">
    <property type="entry name" value="SAM-dependent_MTases_sf"/>
</dbReference>
<evidence type="ECO:0000313" key="4">
    <source>
        <dbReference type="EMBL" id="PZR04304.1"/>
    </source>
</evidence>
<proteinExistence type="predicted"/>
<evidence type="ECO:0000313" key="5">
    <source>
        <dbReference type="Proteomes" id="UP000249432"/>
    </source>
</evidence>
<dbReference type="InterPro" id="IPR002052">
    <property type="entry name" value="DNA_methylase_N6_adenine_CS"/>
</dbReference>
<dbReference type="InterPro" id="IPR056684">
    <property type="entry name" value="DUF7782"/>
</dbReference>
<dbReference type="Pfam" id="PF25004">
    <property type="entry name" value="DUF7782"/>
    <property type="match status" value="1"/>
</dbReference>
<gene>
    <name evidence="4" type="ORF">DI525_07395</name>
</gene>
<dbReference type="AlphaFoldDB" id="A0A2W5UM17"/>
<organism evidence="4 5">
    <name type="scientific">Corynebacterium kroppenstedtii</name>
    <dbReference type="NCBI Taxonomy" id="161879"/>
    <lineage>
        <taxon>Bacteria</taxon>
        <taxon>Bacillati</taxon>
        <taxon>Actinomycetota</taxon>
        <taxon>Actinomycetes</taxon>
        <taxon>Mycobacteriales</taxon>
        <taxon>Corynebacteriaceae</taxon>
        <taxon>Corynebacterium</taxon>
    </lineage>
</organism>
<dbReference type="Proteomes" id="UP000249432">
    <property type="component" value="Unassembled WGS sequence"/>
</dbReference>
<dbReference type="Gene3D" id="3.40.50.150">
    <property type="entry name" value="Vaccinia Virus protein VP39"/>
    <property type="match status" value="1"/>
</dbReference>
<dbReference type="EMBL" id="QFRA01000018">
    <property type="protein sequence ID" value="PZR04304.1"/>
    <property type="molecule type" value="Genomic_DNA"/>
</dbReference>
<keyword evidence="4" id="KW-0489">Methyltransferase</keyword>
<dbReference type="GO" id="GO:0003676">
    <property type="term" value="F:nucleic acid binding"/>
    <property type="evidence" value="ECO:0007669"/>
    <property type="project" value="InterPro"/>
</dbReference>
<evidence type="ECO:0000259" key="3">
    <source>
        <dbReference type="Pfam" id="PF25004"/>
    </source>
</evidence>
<dbReference type="PROSITE" id="PS00092">
    <property type="entry name" value="N6_MTASE"/>
    <property type="match status" value="1"/>
</dbReference>
<evidence type="ECO:0000259" key="1">
    <source>
        <dbReference type="Pfam" id="PF05175"/>
    </source>
</evidence>
<dbReference type="InterPro" id="IPR007848">
    <property type="entry name" value="Small_mtfrase_dom"/>
</dbReference>
<evidence type="ECO:0000259" key="2">
    <source>
        <dbReference type="Pfam" id="PF23186"/>
    </source>
</evidence>
<feature type="domain" description="Methyltransferase small" evidence="1">
    <location>
        <begin position="162"/>
        <end position="262"/>
    </location>
</feature>
<dbReference type="Pfam" id="PF23186">
    <property type="entry name" value="DUF7059"/>
    <property type="match status" value="1"/>
</dbReference>
<protein>
    <submittedName>
        <fullName evidence="4">rRNA methyltransferase</fullName>
    </submittedName>
</protein>
<dbReference type="GO" id="GO:0008170">
    <property type="term" value="F:N-methyltransferase activity"/>
    <property type="evidence" value="ECO:0007669"/>
    <property type="project" value="UniProtKB-ARBA"/>
</dbReference>
<dbReference type="CDD" id="cd02440">
    <property type="entry name" value="AdoMet_MTases"/>
    <property type="match status" value="1"/>
</dbReference>
<dbReference type="GO" id="GO:0032259">
    <property type="term" value="P:methylation"/>
    <property type="evidence" value="ECO:0007669"/>
    <property type="project" value="UniProtKB-KW"/>
</dbReference>
<accession>A0A2W5UM17</accession>
<feature type="domain" description="DUF7059" evidence="2">
    <location>
        <begin position="25"/>
        <end position="112"/>
    </location>
</feature>
<comment type="caution">
    <text evidence="4">The sequence shown here is derived from an EMBL/GenBank/DDBJ whole genome shotgun (WGS) entry which is preliminary data.</text>
</comment>
<dbReference type="Pfam" id="PF05175">
    <property type="entry name" value="MTS"/>
    <property type="match status" value="1"/>
</dbReference>
<reference evidence="4 5" key="1">
    <citation type="submission" date="2017-08" db="EMBL/GenBank/DDBJ databases">
        <title>Infants hospitalized years apart are colonized by the same room-sourced microbial strains.</title>
        <authorList>
            <person name="Brooks B."/>
            <person name="Olm M.R."/>
            <person name="Firek B.A."/>
            <person name="Baker R."/>
            <person name="Thomas B.C."/>
            <person name="Morowitz M.J."/>
            <person name="Banfield J.F."/>
        </authorList>
    </citation>
    <scope>NUCLEOTIDE SEQUENCE [LARGE SCALE GENOMIC DNA]</scope>
    <source>
        <strain evidence="4">S2_003_000_R1_3</strain>
    </source>
</reference>